<comment type="caution">
    <text evidence="2">The sequence shown here is derived from an EMBL/GenBank/DDBJ whole genome shotgun (WGS) entry which is preliminary data.</text>
</comment>
<feature type="compositionally biased region" description="Basic and acidic residues" evidence="1">
    <location>
        <begin position="294"/>
        <end position="308"/>
    </location>
</feature>
<keyword evidence="3" id="KW-1185">Reference proteome</keyword>
<proteinExistence type="predicted"/>
<evidence type="ECO:0000313" key="2">
    <source>
        <dbReference type="EMBL" id="GAB1317273.1"/>
    </source>
</evidence>
<dbReference type="GeneID" id="98178226"/>
<evidence type="ECO:0000313" key="3">
    <source>
        <dbReference type="Proteomes" id="UP001628179"/>
    </source>
</evidence>
<feature type="region of interest" description="Disordered" evidence="1">
    <location>
        <begin position="294"/>
        <end position="373"/>
    </location>
</feature>
<accession>A0ABQ0GHM8</accession>
<dbReference type="Proteomes" id="UP001628179">
    <property type="component" value="Unassembled WGS sequence"/>
</dbReference>
<protein>
    <submittedName>
        <fullName evidence="2">Uncharacterized protein</fullName>
    </submittedName>
</protein>
<evidence type="ECO:0000256" key="1">
    <source>
        <dbReference type="SAM" id="MobiDB-lite"/>
    </source>
</evidence>
<dbReference type="EMBL" id="BAAFSV010000004">
    <property type="protein sequence ID" value="GAB1317273.1"/>
    <property type="molecule type" value="Genomic_DNA"/>
</dbReference>
<dbReference type="RefSeq" id="XP_070919004.1">
    <property type="nucleotide sequence ID" value="XM_071062903.1"/>
</dbReference>
<feature type="compositionally biased region" description="Basic and acidic residues" evidence="1">
    <location>
        <begin position="332"/>
        <end position="373"/>
    </location>
</feature>
<sequence>MCRPPSDQTARDMLGPVLTADTAISQIQPAPSLPPQRIYQVDLSDGRSLHLVLPPLSLWRPLRFEQGMVASEAAAVRWIASQQSCSLPSSSSPSEPPDNPDEPDSPNYPSLSLLPTLLHHGQEKSNLLGSSYAVYSPTPAQIRSVPLALLLLLPPSANPSAAAVAPPAPLSLRERHRLDRQTGVLFRRLAGLTSPSGRFGPLAAVVASHLPPRNPLNPGLLVRPGAGVGTWSMAFHAMLEGILRDGEDMAVVLGYSTIRRHFRRLGYLLDEVRTARLVVVEGAGNVMVEVVEREGKRGGGDEGVEKGEGQGLAVKGEEEDQKGGTEEVAAGVEEKGVGKQRQQEEGKGEDRGKEKDAWEGEAKGGEEGEERPMRNLNVTGLRDWSSCVFGDPLLATVFSDPQQQPPSAGFLEGFNGVKPQQEPDATDIKHIPLSKDIIEAVDTAWIRLLLYQVYHAVVHIVSEFYRPRPDSSTRELEARRKLNEVLARLAEVTDDAKKRHQRPSGEMSPAKRIKAEPED</sequence>
<gene>
    <name evidence="2" type="ORF">MFIFM68171_07483</name>
</gene>
<name>A0ABQ0GHM8_9PEZI</name>
<reference evidence="2 3" key="1">
    <citation type="submission" date="2024-09" db="EMBL/GenBank/DDBJ databases">
        <title>Itraconazole resistance in Madurella fahalii resulting from another homologue of gene encoding cytochrome P450 14-alpha sterol demethylase (CYP51).</title>
        <authorList>
            <person name="Yoshioka I."/>
            <person name="Fahal A.H."/>
            <person name="Kaneko S."/>
            <person name="Yaguchi T."/>
        </authorList>
    </citation>
    <scope>NUCLEOTIDE SEQUENCE [LARGE SCALE GENOMIC DNA]</scope>
    <source>
        <strain evidence="2 3">IFM 68171</strain>
    </source>
</reference>
<organism evidence="2 3">
    <name type="scientific">Madurella fahalii</name>
    <dbReference type="NCBI Taxonomy" id="1157608"/>
    <lineage>
        <taxon>Eukaryota</taxon>
        <taxon>Fungi</taxon>
        <taxon>Dikarya</taxon>
        <taxon>Ascomycota</taxon>
        <taxon>Pezizomycotina</taxon>
        <taxon>Sordariomycetes</taxon>
        <taxon>Sordariomycetidae</taxon>
        <taxon>Sordariales</taxon>
        <taxon>Sordariales incertae sedis</taxon>
        <taxon>Madurella</taxon>
    </lineage>
</organism>
<feature type="region of interest" description="Disordered" evidence="1">
    <location>
        <begin position="492"/>
        <end position="519"/>
    </location>
</feature>
<feature type="region of interest" description="Disordered" evidence="1">
    <location>
        <begin position="86"/>
        <end position="113"/>
    </location>
</feature>